<feature type="compositionally biased region" description="Basic and acidic residues" evidence="2">
    <location>
        <begin position="696"/>
        <end position="706"/>
    </location>
</feature>
<dbReference type="InterPro" id="IPR001461">
    <property type="entry name" value="Aspartic_peptidase_A1"/>
</dbReference>
<feature type="chain" id="PRO_5040509997" description="Peptidase A1 domain-containing protein" evidence="4">
    <location>
        <begin position="30"/>
        <end position="706"/>
    </location>
</feature>
<dbReference type="PRINTS" id="PR00792">
    <property type="entry name" value="PEPSIN"/>
</dbReference>
<dbReference type="GO" id="GO:0004190">
    <property type="term" value="F:aspartic-type endopeptidase activity"/>
    <property type="evidence" value="ECO:0007669"/>
    <property type="project" value="InterPro"/>
</dbReference>
<dbReference type="Gene3D" id="2.40.70.10">
    <property type="entry name" value="Acid Proteases"/>
    <property type="match status" value="2"/>
</dbReference>
<dbReference type="PROSITE" id="PS51767">
    <property type="entry name" value="PEPTIDASE_A1"/>
    <property type="match status" value="1"/>
</dbReference>
<proteinExistence type="inferred from homology"/>
<reference evidence="6" key="1">
    <citation type="submission" date="2021-12" db="EMBL/GenBank/DDBJ databases">
        <title>Curvularia clavata genome.</title>
        <authorList>
            <person name="Cao Y."/>
        </authorList>
    </citation>
    <scope>NUCLEOTIDE SEQUENCE</scope>
    <source>
        <strain evidence="6">Yc1106</strain>
    </source>
</reference>
<dbReference type="SUPFAM" id="SSF50630">
    <property type="entry name" value="Acid proteases"/>
    <property type="match status" value="1"/>
</dbReference>
<sequence length="706" mass="77216">MIALRSRRGFVSTVCPLLAATLLLPGLAAKYVHPNITQTPNFKLLPGVASVPAPVSVSPDQSWMGIDGAWSTFSLNLGAPGQPMHVFVSTASQQIWAVNQLACIVNITDPVTGNITGLNVLDSECRESRGFLFNTDVSLTWQQKGYYQLWIEKNLGLVGNGLYGFDSVGMGLKGDEGPLVDNTTISTLVTPNFWLGHIGVHAKSTNFSAFEDSVPSYLTDLFDQKSIPSKSFGYTAGAQYRDQTILGSLTLGGYDASRIVPNDLTFILAPDNERDLVVGVVGLTANTTNKKDIDLLGSLGGRNGVAMFIDTTIAELYFPVAICEAFENAFGLQYDKATDLYLVDDALHQSLLSQNPTVTFTLGQKFSSDATVTITLPYAAFDMEASPPYRDLQNKTRYFPIRRGNESSDWVLGRTFLQEAYLTVDWERENFTVSAVDWTFGKAPEILPIVSPQYAVSSPTSQKKKKGLASAVIIGLAVGGGFFFALVVCAIGWFFWRRRHKRDLEAIEAKHQAEVAAVAAKKVEEPPLTATRSNADERTIYSKAELPGEPVMNHEGGSSTQEKGFMTVNEADGTERQIYEMPGDMPVPQEADGRQLSEKESMVAREKIYNGVDPSGTQEVAQVAQEPRRTLSPCEVSMVSGQLPHDVSPTTPRAPRDGAFLEASDTFFQLPPYRARDARRADTDEAPISPLEESTDASRRRFSYES</sequence>
<dbReference type="Pfam" id="PF00026">
    <property type="entry name" value="Asp"/>
    <property type="match status" value="1"/>
</dbReference>
<accession>A0A9Q9DV16</accession>
<keyword evidence="3" id="KW-1133">Transmembrane helix</keyword>
<feature type="domain" description="Peptidase A1" evidence="5">
    <location>
        <begin position="71"/>
        <end position="434"/>
    </location>
</feature>
<dbReference type="EMBL" id="CP089277">
    <property type="protein sequence ID" value="USP78966.1"/>
    <property type="molecule type" value="Genomic_DNA"/>
</dbReference>
<evidence type="ECO:0000313" key="7">
    <source>
        <dbReference type="Proteomes" id="UP001056012"/>
    </source>
</evidence>
<dbReference type="CDD" id="cd12087">
    <property type="entry name" value="TM_EGFR-like"/>
    <property type="match status" value="1"/>
</dbReference>
<feature type="region of interest" description="Disordered" evidence="2">
    <location>
        <begin position="673"/>
        <end position="706"/>
    </location>
</feature>
<feature type="compositionally biased region" description="Basic and acidic residues" evidence="2">
    <location>
        <begin position="674"/>
        <end position="683"/>
    </location>
</feature>
<organism evidence="6 7">
    <name type="scientific">Curvularia clavata</name>
    <dbReference type="NCBI Taxonomy" id="95742"/>
    <lineage>
        <taxon>Eukaryota</taxon>
        <taxon>Fungi</taxon>
        <taxon>Dikarya</taxon>
        <taxon>Ascomycota</taxon>
        <taxon>Pezizomycotina</taxon>
        <taxon>Dothideomycetes</taxon>
        <taxon>Pleosporomycetidae</taxon>
        <taxon>Pleosporales</taxon>
        <taxon>Pleosporineae</taxon>
        <taxon>Pleosporaceae</taxon>
        <taxon>Curvularia</taxon>
    </lineage>
</organism>
<dbReference type="VEuPathDB" id="FungiDB:yc1106_06240"/>
<feature type="transmembrane region" description="Helical" evidence="3">
    <location>
        <begin position="468"/>
        <end position="496"/>
    </location>
</feature>
<evidence type="ECO:0000256" key="2">
    <source>
        <dbReference type="SAM" id="MobiDB-lite"/>
    </source>
</evidence>
<gene>
    <name evidence="6" type="ORF">yc1106_06240</name>
</gene>
<comment type="similarity">
    <text evidence="1">Belongs to the peptidase A1 family.</text>
</comment>
<evidence type="ECO:0000259" key="5">
    <source>
        <dbReference type="PROSITE" id="PS51767"/>
    </source>
</evidence>
<dbReference type="InterPro" id="IPR033121">
    <property type="entry name" value="PEPTIDASE_A1"/>
</dbReference>
<dbReference type="InterPro" id="IPR021109">
    <property type="entry name" value="Peptidase_aspartic_dom_sf"/>
</dbReference>
<dbReference type="PANTHER" id="PTHR47966">
    <property type="entry name" value="BETA-SITE APP-CLEAVING ENZYME, ISOFORM A-RELATED"/>
    <property type="match status" value="1"/>
</dbReference>
<dbReference type="GO" id="GO:0006508">
    <property type="term" value="P:proteolysis"/>
    <property type="evidence" value="ECO:0007669"/>
    <property type="project" value="InterPro"/>
</dbReference>
<name>A0A9Q9DV16_CURCL</name>
<dbReference type="AlphaFoldDB" id="A0A9Q9DV16"/>
<feature type="signal peptide" evidence="4">
    <location>
        <begin position="1"/>
        <end position="29"/>
    </location>
</feature>
<evidence type="ECO:0000313" key="6">
    <source>
        <dbReference type="EMBL" id="USP78966.1"/>
    </source>
</evidence>
<dbReference type="Proteomes" id="UP001056012">
    <property type="component" value="Chromosome 4"/>
</dbReference>
<evidence type="ECO:0000256" key="4">
    <source>
        <dbReference type="SAM" id="SignalP"/>
    </source>
</evidence>
<keyword evidence="3" id="KW-0472">Membrane</keyword>
<keyword evidence="7" id="KW-1185">Reference proteome</keyword>
<protein>
    <recommendedName>
        <fullName evidence="5">Peptidase A1 domain-containing protein</fullName>
    </recommendedName>
</protein>
<keyword evidence="4" id="KW-0732">Signal</keyword>
<evidence type="ECO:0000256" key="1">
    <source>
        <dbReference type="ARBA" id="ARBA00007447"/>
    </source>
</evidence>
<evidence type="ECO:0000256" key="3">
    <source>
        <dbReference type="SAM" id="Phobius"/>
    </source>
</evidence>
<keyword evidence="3" id="KW-0812">Transmembrane</keyword>
<dbReference type="OrthoDB" id="4074350at2759"/>
<dbReference type="GO" id="GO:0000324">
    <property type="term" value="C:fungal-type vacuole"/>
    <property type="evidence" value="ECO:0007669"/>
    <property type="project" value="TreeGrafter"/>
</dbReference>
<dbReference type="PANTHER" id="PTHR47966:SF51">
    <property type="entry name" value="BETA-SITE APP-CLEAVING ENZYME, ISOFORM A-RELATED"/>
    <property type="match status" value="1"/>
</dbReference>